<feature type="transmembrane region" description="Helical" evidence="1">
    <location>
        <begin position="230"/>
        <end position="252"/>
    </location>
</feature>
<feature type="transmembrane region" description="Helical" evidence="1">
    <location>
        <begin position="133"/>
        <end position="154"/>
    </location>
</feature>
<organism evidence="2 3">
    <name type="scientific">Listeria kieliensis</name>
    <dbReference type="NCBI Taxonomy" id="1621700"/>
    <lineage>
        <taxon>Bacteria</taxon>
        <taxon>Bacillati</taxon>
        <taxon>Bacillota</taxon>
        <taxon>Bacilli</taxon>
        <taxon>Bacillales</taxon>
        <taxon>Listeriaceae</taxon>
        <taxon>Listeria</taxon>
    </lineage>
</organism>
<feature type="transmembrane region" description="Helical" evidence="1">
    <location>
        <begin position="174"/>
        <end position="194"/>
    </location>
</feature>
<evidence type="ECO:0000313" key="3">
    <source>
        <dbReference type="Proteomes" id="UP000257055"/>
    </source>
</evidence>
<comment type="caution">
    <text evidence="2">The sequence shown here is derived from an EMBL/GenBank/DDBJ whole genome shotgun (WGS) entry which is preliminary data.</text>
</comment>
<keyword evidence="1" id="KW-0472">Membrane</keyword>
<dbReference type="EMBL" id="LARY01000001">
    <property type="protein sequence ID" value="RDX02282.1"/>
    <property type="molecule type" value="Genomic_DNA"/>
</dbReference>
<evidence type="ECO:0000313" key="2">
    <source>
        <dbReference type="EMBL" id="RDX02282.1"/>
    </source>
</evidence>
<feature type="transmembrane region" description="Helical" evidence="1">
    <location>
        <begin position="60"/>
        <end position="79"/>
    </location>
</feature>
<keyword evidence="1" id="KW-1133">Transmembrane helix</keyword>
<feature type="transmembrane region" description="Helical" evidence="1">
    <location>
        <begin position="206"/>
        <end position="224"/>
    </location>
</feature>
<feature type="transmembrane region" description="Helical" evidence="1">
    <location>
        <begin position="35"/>
        <end position="53"/>
    </location>
</feature>
<keyword evidence="1" id="KW-0812">Transmembrane</keyword>
<accession>A0A3D8TTW4</accession>
<reference evidence="3" key="1">
    <citation type="submission" date="2015-04" db="EMBL/GenBank/DDBJ databases">
        <authorList>
            <person name="Schardt J."/>
            <person name="Mueller-Herbst S."/>
            <person name="Scherer S."/>
            <person name="Huptas C."/>
        </authorList>
    </citation>
    <scope>NUCLEOTIDE SEQUENCE [LARGE SCALE GENOMIC DNA]</scope>
    <source>
        <strain evidence="3">Kiel-L1</strain>
    </source>
</reference>
<keyword evidence="3" id="KW-1185">Reference proteome</keyword>
<protein>
    <submittedName>
        <fullName evidence="2">Membrane protein</fullName>
    </submittedName>
</protein>
<name>A0A3D8TTW4_9LIST</name>
<feature type="transmembrane region" description="Helical" evidence="1">
    <location>
        <begin position="9"/>
        <end position="29"/>
    </location>
</feature>
<dbReference type="Proteomes" id="UP000257055">
    <property type="component" value="Unassembled WGS sequence"/>
</dbReference>
<dbReference type="AlphaFoldDB" id="A0A3D8TTW4"/>
<sequence>MLEKNYKFLLWLYILWFLASVLLISLGVLPSNMTRVHSIFLIFTGIFATVFFIMQYGKGLGSAITILIFVVTTSIEWMQLGFADENYSGNYGFTIQGIPVTFGFIWIGLIAGTHVIAREITLKVKIDWLRGGMYSVIAATMVMIFEVLIEPISVQTKQLPFLGNGLTVLQFSDIANWWLLGLILHLMIYFILSLTDKWENLKYPDLKSEIVIVYWIILAFFIFLSFYADFWASISVGLVANIIFTVCYYFSLDNKKGEHTSKKESET</sequence>
<feature type="transmembrane region" description="Helical" evidence="1">
    <location>
        <begin position="91"/>
        <end position="112"/>
    </location>
</feature>
<gene>
    <name evidence="2" type="ORF">UR08_01790</name>
</gene>
<dbReference type="RefSeq" id="WP_115751957.1">
    <property type="nucleotide sequence ID" value="NZ_LARY01000001.1"/>
</dbReference>
<evidence type="ECO:0000256" key="1">
    <source>
        <dbReference type="SAM" id="Phobius"/>
    </source>
</evidence>
<proteinExistence type="predicted"/>